<gene>
    <name evidence="2" type="primary">OSJNBb0009H02.27</name>
</gene>
<dbReference type="Proteomes" id="UP000000763">
    <property type="component" value="Chromosome 8"/>
</dbReference>
<evidence type="ECO:0000313" key="3">
    <source>
        <dbReference type="Proteomes" id="UP000000763"/>
    </source>
</evidence>
<sequence length="108" mass="12627">MPPTWGHQLISTHRRLPPGEGCRRRWGPADMGSSSKPWEKGRETKKTKKVVGEGEYRCLRGLYSVDTYSRSNRFSSFLPIYDCRSNQIRYRLKDKSYVIGDWSIGYHL</sequence>
<organism evidence="2 3">
    <name type="scientific">Oryza sativa subsp. japonica</name>
    <name type="common">Rice</name>
    <dbReference type="NCBI Taxonomy" id="39947"/>
    <lineage>
        <taxon>Eukaryota</taxon>
        <taxon>Viridiplantae</taxon>
        <taxon>Streptophyta</taxon>
        <taxon>Embryophyta</taxon>
        <taxon>Tracheophyta</taxon>
        <taxon>Spermatophyta</taxon>
        <taxon>Magnoliopsida</taxon>
        <taxon>Liliopsida</taxon>
        <taxon>Poales</taxon>
        <taxon>Poaceae</taxon>
        <taxon>BOP clade</taxon>
        <taxon>Oryzoideae</taxon>
        <taxon>Oryzeae</taxon>
        <taxon>Oryzinae</taxon>
        <taxon>Oryza</taxon>
        <taxon>Oryza sativa</taxon>
    </lineage>
</organism>
<reference evidence="3" key="2">
    <citation type="journal article" date="2008" name="Nucleic Acids Res.">
        <title>The rice annotation project database (RAP-DB): 2008 update.</title>
        <authorList>
            <consortium name="The rice annotation project (RAP)"/>
        </authorList>
    </citation>
    <scope>GENOME REANNOTATION</scope>
    <source>
        <strain evidence="3">cv. Nipponbare</strain>
    </source>
</reference>
<proteinExistence type="predicted"/>
<evidence type="ECO:0000256" key="1">
    <source>
        <dbReference type="SAM" id="MobiDB-lite"/>
    </source>
</evidence>
<evidence type="ECO:0000313" key="2">
    <source>
        <dbReference type="EMBL" id="BAD33376.1"/>
    </source>
</evidence>
<dbReference type="EMBL" id="AP005250">
    <property type="protein sequence ID" value="BAD33376.1"/>
    <property type="molecule type" value="Genomic_DNA"/>
</dbReference>
<name>Q69R52_ORYSJ</name>
<reference evidence="3" key="1">
    <citation type="journal article" date="2005" name="Nature">
        <title>The map-based sequence of the rice genome.</title>
        <authorList>
            <consortium name="International rice genome sequencing project (IRGSP)"/>
            <person name="Matsumoto T."/>
            <person name="Wu J."/>
            <person name="Kanamori H."/>
            <person name="Katayose Y."/>
            <person name="Fujisawa M."/>
            <person name="Namiki N."/>
            <person name="Mizuno H."/>
            <person name="Yamamoto K."/>
            <person name="Antonio B.A."/>
            <person name="Baba T."/>
            <person name="Sakata K."/>
            <person name="Nagamura Y."/>
            <person name="Aoki H."/>
            <person name="Arikawa K."/>
            <person name="Arita K."/>
            <person name="Bito T."/>
            <person name="Chiden Y."/>
            <person name="Fujitsuka N."/>
            <person name="Fukunaka R."/>
            <person name="Hamada M."/>
            <person name="Harada C."/>
            <person name="Hayashi A."/>
            <person name="Hijishita S."/>
            <person name="Honda M."/>
            <person name="Hosokawa S."/>
            <person name="Ichikawa Y."/>
            <person name="Idonuma A."/>
            <person name="Iijima M."/>
            <person name="Ikeda M."/>
            <person name="Ikeno M."/>
            <person name="Ito K."/>
            <person name="Ito S."/>
            <person name="Ito T."/>
            <person name="Ito Y."/>
            <person name="Ito Y."/>
            <person name="Iwabuchi A."/>
            <person name="Kamiya K."/>
            <person name="Karasawa W."/>
            <person name="Kurita K."/>
            <person name="Katagiri S."/>
            <person name="Kikuta A."/>
            <person name="Kobayashi H."/>
            <person name="Kobayashi N."/>
            <person name="Machita K."/>
            <person name="Maehara T."/>
            <person name="Masukawa M."/>
            <person name="Mizubayashi T."/>
            <person name="Mukai Y."/>
            <person name="Nagasaki H."/>
            <person name="Nagata Y."/>
            <person name="Naito S."/>
            <person name="Nakashima M."/>
            <person name="Nakama Y."/>
            <person name="Nakamichi Y."/>
            <person name="Nakamura M."/>
            <person name="Meguro A."/>
            <person name="Negishi M."/>
            <person name="Ohta I."/>
            <person name="Ohta T."/>
            <person name="Okamoto M."/>
            <person name="Ono N."/>
            <person name="Saji S."/>
            <person name="Sakaguchi M."/>
            <person name="Sakai K."/>
            <person name="Shibata M."/>
            <person name="Shimokawa T."/>
            <person name="Song J."/>
            <person name="Takazaki Y."/>
            <person name="Terasawa K."/>
            <person name="Tsugane M."/>
            <person name="Tsuji K."/>
            <person name="Ueda S."/>
            <person name="Waki K."/>
            <person name="Yamagata H."/>
            <person name="Yamamoto M."/>
            <person name="Yamamoto S."/>
            <person name="Yamane H."/>
            <person name="Yoshiki S."/>
            <person name="Yoshihara R."/>
            <person name="Yukawa K."/>
            <person name="Zhong H."/>
            <person name="Yano M."/>
            <person name="Yuan Q."/>
            <person name="Ouyang S."/>
            <person name="Liu J."/>
            <person name="Jones K.M."/>
            <person name="Gansberger K."/>
            <person name="Moffat K."/>
            <person name="Hill J."/>
            <person name="Bera J."/>
            <person name="Fadrosh D."/>
            <person name="Jin S."/>
            <person name="Johri S."/>
            <person name="Kim M."/>
            <person name="Overton L."/>
            <person name="Reardon M."/>
            <person name="Tsitrin T."/>
            <person name="Vuong H."/>
            <person name="Weaver B."/>
            <person name="Ciecko A."/>
            <person name="Tallon L."/>
            <person name="Jackson J."/>
            <person name="Pai G."/>
            <person name="Aken S.V."/>
            <person name="Utterback T."/>
            <person name="Reidmuller S."/>
            <person name="Feldblyum T."/>
            <person name="Hsiao J."/>
            <person name="Zismann V."/>
            <person name="Iobst S."/>
            <person name="de Vazeille A.R."/>
            <person name="Buell C.R."/>
            <person name="Ying K."/>
            <person name="Li Y."/>
            <person name="Lu T."/>
            <person name="Huang Y."/>
            <person name="Zhao Q."/>
            <person name="Feng Q."/>
            <person name="Zhang L."/>
            <person name="Zhu J."/>
            <person name="Weng Q."/>
            <person name="Mu J."/>
            <person name="Lu Y."/>
            <person name="Fan D."/>
            <person name="Liu Y."/>
            <person name="Guan J."/>
            <person name="Zhang Y."/>
            <person name="Yu S."/>
            <person name="Liu X."/>
            <person name="Zhang Y."/>
            <person name="Hong G."/>
            <person name="Han B."/>
            <person name="Choisne N."/>
            <person name="Demange N."/>
            <person name="Orjeda G."/>
            <person name="Samain S."/>
            <person name="Cattolico L."/>
            <person name="Pelletier E."/>
            <person name="Couloux A."/>
            <person name="Segurens B."/>
            <person name="Wincker P."/>
            <person name="D'Hont A."/>
            <person name="Scarpelli C."/>
            <person name="Weissenbach J."/>
            <person name="Salanoubat M."/>
            <person name="Quetier F."/>
            <person name="Yu Y."/>
            <person name="Kim H.R."/>
            <person name="Rambo T."/>
            <person name="Currie J."/>
            <person name="Collura K."/>
            <person name="Luo M."/>
            <person name="Yang T."/>
            <person name="Ammiraju J.S.S."/>
            <person name="Engler F."/>
            <person name="Soderlund C."/>
            <person name="Wing R.A."/>
            <person name="Palmer L.E."/>
            <person name="de la Bastide M."/>
            <person name="Spiegel L."/>
            <person name="Nascimento L."/>
            <person name="Zutavern T."/>
            <person name="O'Shaughnessy A."/>
            <person name="Dike S."/>
            <person name="Dedhia N."/>
            <person name="Preston R."/>
            <person name="Balija V."/>
            <person name="McCombie W.R."/>
            <person name="Chow T."/>
            <person name="Chen H."/>
            <person name="Chung M."/>
            <person name="Chen C."/>
            <person name="Shaw J."/>
            <person name="Wu H."/>
            <person name="Hsiao K."/>
            <person name="Chao Y."/>
            <person name="Chu M."/>
            <person name="Cheng C."/>
            <person name="Hour A."/>
            <person name="Lee P."/>
            <person name="Lin S."/>
            <person name="Lin Y."/>
            <person name="Liou J."/>
            <person name="Liu S."/>
            <person name="Hsing Y."/>
            <person name="Raghuvanshi S."/>
            <person name="Mohanty A."/>
            <person name="Bharti A.K."/>
            <person name="Gaur A."/>
            <person name="Gupta V."/>
            <person name="Kumar D."/>
            <person name="Ravi V."/>
            <person name="Vij S."/>
            <person name="Kapur A."/>
            <person name="Khurana P."/>
            <person name="Khurana P."/>
            <person name="Khurana J.P."/>
            <person name="Tyagi A.K."/>
            <person name="Gaikwad K."/>
            <person name="Singh A."/>
            <person name="Dalal V."/>
            <person name="Srivastava S."/>
            <person name="Dixit A."/>
            <person name="Pal A.K."/>
            <person name="Ghazi I.A."/>
            <person name="Yadav M."/>
            <person name="Pandit A."/>
            <person name="Bhargava A."/>
            <person name="Sureshbabu K."/>
            <person name="Batra K."/>
            <person name="Sharma T.R."/>
            <person name="Mohapatra T."/>
            <person name="Singh N.K."/>
            <person name="Messing J."/>
            <person name="Nelson A.B."/>
            <person name="Fuks G."/>
            <person name="Kavchok S."/>
            <person name="Keizer G."/>
            <person name="Linton E."/>
            <person name="Llaca V."/>
            <person name="Song R."/>
            <person name="Tanyolac B."/>
            <person name="Young S."/>
            <person name="Ho-Il K."/>
            <person name="Hahn J.H."/>
            <person name="Sangsakoo G."/>
            <person name="Vanavichit A."/>
            <person name="de Mattos Luiz.A.T."/>
            <person name="Zimmer P.D."/>
            <person name="Malone G."/>
            <person name="Dellagostin O."/>
            <person name="de Oliveira A.C."/>
            <person name="Bevan M."/>
            <person name="Bancroft I."/>
            <person name="Minx P."/>
            <person name="Cordum H."/>
            <person name="Wilson R."/>
            <person name="Cheng Z."/>
            <person name="Jin W."/>
            <person name="Jiang J."/>
            <person name="Leong S.A."/>
            <person name="Iwama H."/>
            <person name="Gojobori T."/>
            <person name="Itoh T."/>
            <person name="Niimura Y."/>
            <person name="Fujii Y."/>
            <person name="Habara T."/>
            <person name="Sakai H."/>
            <person name="Sato Y."/>
            <person name="Wilson G."/>
            <person name="Kumar K."/>
            <person name="McCouch S."/>
            <person name="Juretic N."/>
            <person name="Hoen D."/>
            <person name="Wright S."/>
            <person name="Bruskiewich R."/>
            <person name="Bureau T."/>
            <person name="Miyao A."/>
            <person name="Hirochika H."/>
            <person name="Nishikawa T."/>
            <person name="Kadowaki K."/>
            <person name="Sugiura M."/>
            <person name="Burr B."/>
            <person name="Sasaki T."/>
        </authorList>
    </citation>
    <scope>NUCLEOTIDE SEQUENCE [LARGE SCALE GENOMIC DNA]</scope>
    <source>
        <strain evidence="3">cv. Nipponbare</strain>
    </source>
</reference>
<feature type="compositionally biased region" description="Basic and acidic residues" evidence="1">
    <location>
        <begin position="37"/>
        <end position="46"/>
    </location>
</feature>
<protein>
    <submittedName>
        <fullName evidence="2">Uncharacterized protein</fullName>
    </submittedName>
</protein>
<accession>Q69R52</accession>
<feature type="region of interest" description="Disordered" evidence="1">
    <location>
        <begin position="1"/>
        <end position="46"/>
    </location>
</feature>
<dbReference type="AlphaFoldDB" id="Q69R52"/>